<reference evidence="2 3" key="1">
    <citation type="submission" date="2018-05" db="EMBL/GenBank/DDBJ databases">
        <title>Complete Genome Sequence of the Nonylphenol-Degrading Bacterium Sphingobium amiense DSM 16289T.</title>
        <authorList>
            <person name="Ootsuka M."/>
            <person name="Nishizawa T."/>
            <person name="Ohta H."/>
        </authorList>
    </citation>
    <scope>NUCLEOTIDE SEQUENCE [LARGE SCALE GENOMIC DNA]</scope>
    <source>
        <strain evidence="2 3">DSM 16289</strain>
    </source>
</reference>
<dbReference type="EMBL" id="AP018664">
    <property type="protein sequence ID" value="BBD98800.1"/>
    <property type="molecule type" value="Genomic_DNA"/>
</dbReference>
<organism evidence="2 3">
    <name type="scientific">Sphingobium amiense</name>
    <dbReference type="NCBI Taxonomy" id="135719"/>
    <lineage>
        <taxon>Bacteria</taxon>
        <taxon>Pseudomonadati</taxon>
        <taxon>Pseudomonadota</taxon>
        <taxon>Alphaproteobacteria</taxon>
        <taxon>Sphingomonadales</taxon>
        <taxon>Sphingomonadaceae</taxon>
        <taxon>Sphingobium</taxon>
    </lineage>
</organism>
<gene>
    <name evidence="2" type="ORF">SAMIE_1023010</name>
</gene>
<protein>
    <recommendedName>
        <fullName evidence="1">Beta-lactamase-related domain-containing protein</fullName>
    </recommendedName>
</protein>
<dbReference type="KEGG" id="sami:SAMIE_1023010"/>
<name>A0A494WD55_9SPHN</name>
<keyword evidence="3" id="KW-1185">Reference proteome</keyword>
<dbReference type="Proteomes" id="UP000279959">
    <property type="component" value="Chromosome"/>
</dbReference>
<dbReference type="SUPFAM" id="SSF56601">
    <property type="entry name" value="beta-lactamase/transpeptidase-like"/>
    <property type="match status" value="1"/>
</dbReference>
<evidence type="ECO:0000313" key="2">
    <source>
        <dbReference type="EMBL" id="BBD98800.1"/>
    </source>
</evidence>
<evidence type="ECO:0000313" key="3">
    <source>
        <dbReference type="Proteomes" id="UP000279959"/>
    </source>
</evidence>
<dbReference type="PANTHER" id="PTHR43283:SF7">
    <property type="entry name" value="BETA-LACTAMASE-RELATED DOMAIN-CONTAINING PROTEIN"/>
    <property type="match status" value="1"/>
</dbReference>
<dbReference type="AlphaFoldDB" id="A0A494WD55"/>
<accession>A0A494WD55</accession>
<feature type="domain" description="Beta-lactamase-related" evidence="1">
    <location>
        <begin position="81"/>
        <end position="371"/>
    </location>
</feature>
<dbReference type="Gene3D" id="3.40.710.10">
    <property type="entry name" value="DD-peptidase/beta-lactamase superfamily"/>
    <property type="match status" value="1"/>
</dbReference>
<dbReference type="PANTHER" id="PTHR43283">
    <property type="entry name" value="BETA-LACTAMASE-RELATED"/>
    <property type="match status" value="1"/>
</dbReference>
<sequence>MEMGLMVGSPPPSERIVTHRNWEYPPFNRWAFQNMPAIFATGEVERNPAFERDLSTPRYTIDTLQVGAGRSVREVLDATYTDAFVVVHRRKLLVEHYDNGMKPSTLHMAASITKSLLGTIAGIMAHRGQLNVRAPVKDYLPELANSSFGDAAVQQVLDMTTGTKFSEDYEDPDAEIRIKGQADGWDFKRDPSVPDTIYDFLLTTVNDRPHGERWAYRSCITDVLGWILERLSGLRLPQLISQELWVKIGAAHDARCMLGPTGNALYDGCFLSTARDLARFGLAFSDRALVPPAFVEDTLAGDAESRAAWLASEVGQRRFPDGHYRNQLWVPDRSQRILLGVGVYGQYLWVDLDRDVVIVKFSSLPEASRDHWREAHLDLFQRIAAQCAA</sequence>
<evidence type="ECO:0000259" key="1">
    <source>
        <dbReference type="Pfam" id="PF00144"/>
    </source>
</evidence>
<proteinExistence type="predicted"/>
<dbReference type="InterPro" id="IPR050789">
    <property type="entry name" value="Diverse_Enzym_Activities"/>
</dbReference>
<dbReference type="Pfam" id="PF00144">
    <property type="entry name" value="Beta-lactamase"/>
    <property type="match status" value="1"/>
</dbReference>
<dbReference type="InterPro" id="IPR001466">
    <property type="entry name" value="Beta-lactam-related"/>
</dbReference>
<dbReference type="InterPro" id="IPR012338">
    <property type="entry name" value="Beta-lactam/transpept-like"/>
</dbReference>